<feature type="transmembrane region" description="Helical" evidence="5">
    <location>
        <begin position="21"/>
        <end position="40"/>
    </location>
</feature>
<proteinExistence type="predicted"/>
<reference evidence="6 7" key="1">
    <citation type="submission" date="2022-01" db="EMBL/GenBank/DDBJ databases">
        <title>Dethiosulfovibrio faecalis sp. nov., a novel proteolytic, non-sulfur-reducing bacterium isolated from a marine aquaculture solid waste bioreactor.</title>
        <authorList>
            <person name="Grabowski S."/>
            <person name="Apolinario E."/>
            <person name="Schneider N."/>
            <person name="Marshall C.W."/>
            <person name="Sowers K.R."/>
        </authorList>
    </citation>
    <scope>NUCLEOTIDE SEQUENCE [LARGE SCALE GENOMIC DNA]</scope>
    <source>
        <strain evidence="6 7">DSM 12537</strain>
    </source>
</reference>
<dbReference type="Proteomes" id="UP001200430">
    <property type="component" value="Unassembled WGS sequence"/>
</dbReference>
<keyword evidence="4 5" id="KW-0472">Membrane</keyword>
<sequence>MILNLPKVDGKAEFDWIRAEAFRLRGGIWTVLFLAILAVARPTATTILVGALPVLLGQALRCWAVGCIVLYRGERVKARRLVTWGPYSICRNPLYVANGLIGLGWGIMAGPLALSLFFVVFVALYGFLIVPWEERFLSEKFGKTFDDYRKRVGTFWPKIWPPSISSGPFDYSVIWNSEKHSMLVTVVGTSLLLSRLWW</sequence>
<feature type="transmembrane region" description="Helical" evidence="5">
    <location>
        <begin position="114"/>
        <end position="132"/>
    </location>
</feature>
<dbReference type="EMBL" id="JAKGUD010000002">
    <property type="protein sequence ID" value="MCF4141827.1"/>
    <property type="molecule type" value="Genomic_DNA"/>
</dbReference>
<dbReference type="Pfam" id="PF04191">
    <property type="entry name" value="PEMT"/>
    <property type="match status" value="1"/>
</dbReference>
<evidence type="ECO:0000313" key="6">
    <source>
        <dbReference type="EMBL" id="MCF4141827.1"/>
    </source>
</evidence>
<organism evidence="6 7">
    <name type="scientific">Dethiosulfovibrio marinus</name>
    <dbReference type="NCBI Taxonomy" id="133532"/>
    <lineage>
        <taxon>Bacteria</taxon>
        <taxon>Thermotogati</taxon>
        <taxon>Synergistota</taxon>
        <taxon>Synergistia</taxon>
        <taxon>Synergistales</taxon>
        <taxon>Dethiosulfovibrionaceae</taxon>
        <taxon>Dethiosulfovibrio</taxon>
    </lineage>
</organism>
<evidence type="ECO:0000256" key="2">
    <source>
        <dbReference type="ARBA" id="ARBA00022692"/>
    </source>
</evidence>
<feature type="transmembrane region" description="Helical" evidence="5">
    <location>
        <begin position="46"/>
        <end position="71"/>
    </location>
</feature>
<evidence type="ECO:0000256" key="3">
    <source>
        <dbReference type="ARBA" id="ARBA00022989"/>
    </source>
</evidence>
<keyword evidence="3 5" id="KW-1133">Transmembrane helix</keyword>
<evidence type="ECO:0000256" key="4">
    <source>
        <dbReference type="ARBA" id="ARBA00023136"/>
    </source>
</evidence>
<gene>
    <name evidence="6" type="ORF">L2W38_03205</name>
</gene>
<name>A0ABS9ENS5_9BACT</name>
<evidence type="ECO:0000313" key="7">
    <source>
        <dbReference type="Proteomes" id="UP001200430"/>
    </source>
</evidence>
<keyword evidence="2 5" id="KW-0812">Transmembrane</keyword>
<evidence type="ECO:0000256" key="5">
    <source>
        <dbReference type="SAM" id="Phobius"/>
    </source>
</evidence>
<dbReference type="Gene3D" id="1.20.120.1630">
    <property type="match status" value="1"/>
</dbReference>
<evidence type="ECO:0000256" key="1">
    <source>
        <dbReference type="ARBA" id="ARBA00004127"/>
    </source>
</evidence>
<comment type="subcellular location">
    <subcellularLocation>
        <location evidence="1">Endomembrane system</location>
        <topology evidence="1">Multi-pass membrane protein</topology>
    </subcellularLocation>
</comment>
<dbReference type="InterPro" id="IPR007318">
    <property type="entry name" value="Phopholipid_MeTrfase"/>
</dbReference>
<dbReference type="PANTHER" id="PTHR12714:SF9">
    <property type="entry name" value="PROTEIN-S-ISOPRENYLCYSTEINE O-METHYLTRANSFERASE"/>
    <property type="match status" value="1"/>
</dbReference>
<dbReference type="PANTHER" id="PTHR12714">
    <property type="entry name" value="PROTEIN-S ISOPRENYLCYSTEINE O-METHYLTRANSFERASE"/>
    <property type="match status" value="1"/>
</dbReference>
<keyword evidence="7" id="KW-1185">Reference proteome</keyword>
<protein>
    <submittedName>
        <fullName evidence="6">Isoprenylcysteine carboxylmethyltransferase family protein</fullName>
    </submittedName>
</protein>
<feature type="transmembrane region" description="Helical" evidence="5">
    <location>
        <begin position="92"/>
        <end position="108"/>
    </location>
</feature>
<comment type="caution">
    <text evidence="6">The sequence shown here is derived from an EMBL/GenBank/DDBJ whole genome shotgun (WGS) entry which is preliminary data.</text>
</comment>
<accession>A0ABS9ENS5</accession>